<reference evidence="7" key="1">
    <citation type="submission" date="2020-01" db="EMBL/GenBank/DDBJ databases">
        <authorList>
            <person name="Meier V. D."/>
            <person name="Meier V D."/>
        </authorList>
    </citation>
    <scope>NUCLEOTIDE SEQUENCE</scope>
    <source>
        <strain evidence="7">HLG_WM_MAG_05</strain>
    </source>
</reference>
<dbReference type="InterPro" id="IPR051202">
    <property type="entry name" value="Peptidase_C40"/>
</dbReference>
<dbReference type="GO" id="GO:0006508">
    <property type="term" value="P:proteolysis"/>
    <property type="evidence" value="ECO:0007669"/>
    <property type="project" value="UniProtKB-KW"/>
</dbReference>
<keyword evidence="2" id="KW-0645">Protease</keyword>
<dbReference type="EMBL" id="CACVAU010000027">
    <property type="protein sequence ID" value="CAA6808092.1"/>
    <property type="molecule type" value="Genomic_DNA"/>
</dbReference>
<dbReference type="GO" id="GO:0008234">
    <property type="term" value="F:cysteine-type peptidase activity"/>
    <property type="evidence" value="ECO:0007669"/>
    <property type="project" value="UniProtKB-KW"/>
</dbReference>
<feature type="chain" id="PRO_5028012770" evidence="5">
    <location>
        <begin position="26"/>
        <end position="189"/>
    </location>
</feature>
<organism evidence="7">
    <name type="scientific">uncultured Sulfurovum sp</name>
    <dbReference type="NCBI Taxonomy" id="269237"/>
    <lineage>
        <taxon>Bacteria</taxon>
        <taxon>Pseudomonadati</taxon>
        <taxon>Campylobacterota</taxon>
        <taxon>Epsilonproteobacteria</taxon>
        <taxon>Campylobacterales</taxon>
        <taxon>Sulfurovaceae</taxon>
        <taxon>Sulfurovum</taxon>
        <taxon>environmental samples</taxon>
    </lineage>
</organism>
<protein>
    <submittedName>
        <fullName evidence="7">Secreted protein</fullName>
    </submittedName>
</protein>
<dbReference type="SUPFAM" id="SSF54001">
    <property type="entry name" value="Cysteine proteinases"/>
    <property type="match status" value="1"/>
</dbReference>
<name>A0A6S6SPG5_9BACT</name>
<sequence length="189" mass="21499">MNQLNKKLFTSITLFSIILFSTGCAPKNSDGTYNSTYSYHPYLKDKKINTFLSKSSTTPLINNNIEKIAKSLLGIDYKYGANGPYQYDCSSFTKYVFAQQGIKLPRVSRDQAQKGQYIQAKQLQKGDLVFFDSKKSTRISHVGIYLGKGDFIHASSTQDKVTISNLSSNYYAKHFKWGRRVTTMNYAMR</sequence>
<evidence type="ECO:0000256" key="5">
    <source>
        <dbReference type="SAM" id="SignalP"/>
    </source>
</evidence>
<feature type="domain" description="NlpC/P60" evidence="6">
    <location>
        <begin position="58"/>
        <end position="182"/>
    </location>
</feature>
<gene>
    <name evidence="7" type="ORF">HELGO_WM13297</name>
</gene>
<keyword evidence="3" id="KW-0378">Hydrolase</keyword>
<evidence type="ECO:0000256" key="3">
    <source>
        <dbReference type="ARBA" id="ARBA00022801"/>
    </source>
</evidence>
<comment type="similarity">
    <text evidence="1">Belongs to the peptidase C40 family.</text>
</comment>
<dbReference type="Gene3D" id="3.90.1720.10">
    <property type="entry name" value="endopeptidase domain like (from Nostoc punctiforme)"/>
    <property type="match status" value="1"/>
</dbReference>
<dbReference type="InterPro" id="IPR038765">
    <property type="entry name" value="Papain-like_cys_pep_sf"/>
</dbReference>
<evidence type="ECO:0000259" key="6">
    <source>
        <dbReference type="PROSITE" id="PS51935"/>
    </source>
</evidence>
<proteinExistence type="inferred from homology"/>
<dbReference type="PANTHER" id="PTHR47053:SF1">
    <property type="entry name" value="MUREIN DD-ENDOPEPTIDASE MEPH-RELATED"/>
    <property type="match status" value="1"/>
</dbReference>
<keyword evidence="5" id="KW-0732">Signal</keyword>
<dbReference type="AlphaFoldDB" id="A0A6S6SPG5"/>
<accession>A0A6S6SPG5</accession>
<dbReference type="Pfam" id="PF00877">
    <property type="entry name" value="NLPC_P60"/>
    <property type="match status" value="1"/>
</dbReference>
<feature type="signal peptide" evidence="5">
    <location>
        <begin position="1"/>
        <end position="25"/>
    </location>
</feature>
<evidence type="ECO:0000256" key="4">
    <source>
        <dbReference type="ARBA" id="ARBA00022807"/>
    </source>
</evidence>
<dbReference type="PROSITE" id="PS51257">
    <property type="entry name" value="PROKAR_LIPOPROTEIN"/>
    <property type="match status" value="1"/>
</dbReference>
<dbReference type="InterPro" id="IPR000064">
    <property type="entry name" value="NLP_P60_dom"/>
</dbReference>
<evidence type="ECO:0000256" key="2">
    <source>
        <dbReference type="ARBA" id="ARBA00022670"/>
    </source>
</evidence>
<keyword evidence="4" id="KW-0788">Thiol protease</keyword>
<evidence type="ECO:0000256" key="1">
    <source>
        <dbReference type="ARBA" id="ARBA00007074"/>
    </source>
</evidence>
<dbReference type="PANTHER" id="PTHR47053">
    <property type="entry name" value="MUREIN DD-ENDOPEPTIDASE MEPH-RELATED"/>
    <property type="match status" value="1"/>
</dbReference>
<evidence type="ECO:0000313" key="7">
    <source>
        <dbReference type="EMBL" id="CAA6808092.1"/>
    </source>
</evidence>
<dbReference type="PROSITE" id="PS51935">
    <property type="entry name" value="NLPC_P60"/>
    <property type="match status" value="1"/>
</dbReference>